<reference evidence="3" key="1">
    <citation type="submission" date="2021-02" db="EMBL/GenBank/DDBJ databases">
        <authorList>
            <person name="Nowell W R."/>
        </authorList>
    </citation>
    <scope>NUCLEOTIDE SEQUENCE</scope>
</reference>
<dbReference type="Proteomes" id="UP000663833">
    <property type="component" value="Unassembled WGS sequence"/>
</dbReference>
<dbReference type="AlphaFoldDB" id="A0A820YGF7"/>
<dbReference type="Proteomes" id="UP000663851">
    <property type="component" value="Unassembled WGS sequence"/>
</dbReference>
<evidence type="ECO:0000313" key="3">
    <source>
        <dbReference type="EMBL" id="CAF4542571.1"/>
    </source>
</evidence>
<organism evidence="3 4">
    <name type="scientific">Rotaria socialis</name>
    <dbReference type="NCBI Taxonomy" id="392032"/>
    <lineage>
        <taxon>Eukaryota</taxon>
        <taxon>Metazoa</taxon>
        <taxon>Spiralia</taxon>
        <taxon>Gnathifera</taxon>
        <taxon>Rotifera</taxon>
        <taxon>Eurotatoria</taxon>
        <taxon>Bdelloidea</taxon>
        <taxon>Philodinida</taxon>
        <taxon>Philodinidae</taxon>
        <taxon>Rotaria</taxon>
    </lineage>
</organism>
<protein>
    <submittedName>
        <fullName evidence="3">Uncharacterized protein</fullName>
    </submittedName>
</protein>
<sequence length="323" mass="36490">MLKKPFFNTSRIPDDIFSYQDKQFYDFIKTLIGDKQANLLTFQEISNADIYLHCCNVLNILKLDSSALIPYKESLCLKLDDNSYTVLPGIKNSFSYLNELLTKKKDEIIRTTRSMSGPFSSIVNFSVAQFLRRAEKLSILQTIKSEAECDPSFPFHFLHHHKQRKLQNFTATACISNSLSIGDIEQIVRHAFADACELVSSLNVTILNKAVNSITIDEVSIFIKNHLEKTIQINDSSQTASSDSESESDDEQSSYDADYGSTLPGSDNDEDISDSECLSNVNNSTFRGMRIYDSIKPSVAQSYFKVTVNGQNKYLHKQTACWL</sequence>
<feature type="compositionally biased region" description="Acidic residues" evidence="1">
    <location>
        <begin position="244"/>
        <end position="253"/>
    </location>
</feature>
<dbReference type="EMBL" id="CAJNYD010001300">
    <property type="protein sequence ID" value="CAF3328733.1"/>
    <property type="molecule type" value="Genomic_DNA"/>
</dbReference>
<accession>A0A820YGF7</accession>
<proteinExistence type="predicted"/>
<gene>
    <name evidence="3" type="ORF">HFQ381_LOCUS30411</name>
    <name evidence="2" type="ORF">LUA448_LOCUS10787</name>
</gene>
<evidence type="ECO:0000313" key="4">
    <source>
        <dbReference type="Proteomes" id="UP000663851"/>
    </source>
</evidence>
<evidence type="ECO:0000313" key="2">
    <source>
        <dbReference type="EMBL" id="CAF3328733.1"/>
    </source>
</evidence>
<feature type="region of interest" description="Disordered" evidence="1">
    <location>
        <begin position="234"/>
        <end position="276"/>
    </location>
</feature>
<name>A0A820YGF7_9BILA</name>
<evidence type="ECO:0000256" key="1">
    <source>
        <dbReference type="SAM" id="MobiDB-lite"/>
    </source>
</evidence>
<dbReference type="EMBL" id="CAJOBO010005359">
    <property type="protein sequence ID" value="CAF4542571.1"/>
    <property type="molecule type" value="Genomic_DNA"/>
</dbReference>
<comment type="caution">
    <text evidence="3">The sequence shown here is derived from an EMBL/GenBank/DDBJ whole genome shotgun (WGS) entry which is preliminary data.</text>
</comment>